<evidence type="ECO:0000256" key="1">
    <source>
        <dbReference type="ARBA" id="ARBA00023239"/>
    </source>
</evidence>
<evidence type="ECO:0000259" key="2">
    <source>
        <dbReference type="Pfam" id="PF04909"/>
    </source>
</evidence>
<dbReference type="PANTHER" id="PTHR21240:SF28">
    <property type="entry name" value="ISO-OROTATE DECARBOXYLASE (EUROFUNG)"/>
    <property type="match status" value="1"/>
</dbReference>
<accession>A0A926EQD5</accession>
<dbReference type="InterPro" id="IPR006680">
    <property type="entry name" value="Amidohydro-rel"/>
</dbReference>
<dbReference type="CDD" id="cd01292">
    <property type="entry name" value="metallo-dependent_hydrolases"/>
    <property type="match status" value="1"/>
</dbReference>
<dbReference type="InterPro" id="IPR032466">
    <property type="entry name" value="Metal_Hydrolase"/>
</dbReference>
<proteinExistence type="predicted"/>
<reference evidence="3" key="1">
    <citation type="submission" date="2020-08" db="EMBL/GenBank/DDBJ databases">
        <title>Genome public.</title>
        <authorList>
            <person name="Liu C."/>
            <person name="Sun Q."/>
        </authorList>
    </citation>
    <scope>NUCLEOTIDE SEQUENCE</scope>
    <source>
        <strain evidence="3">NSJ-64</strain>
    </source>
</reference>
<dbReference type="Pfam" id="PF04909">
    <property type="entry name" value="Amidohydro_2"/>
    <property type="match status" value="1"/>
</dbReference>
<dbReference type="PANTHER" id="PTHR21240">
    <property type="entry name" value="2-AMINO-3-CARBOXYLMUCONATE-6-SEMIALDEHYDE DECARBOXYLASE"/>
    <property type="match status" value="1"/>
</dbReference>
<sequence length="266" mass="29948">MLIDFHTHAFPDKLAGKTLPMLSKTSGGAPYYTDGTENGTRTKLDAWGVDLAVVLHIATRDGQQQTINNWAKSIQHGKLLCFGTIFPDGADAIDELYRVKELGFYGVKLHPDYQKFFVKEEKYFPIYETLAKLELPLTFHTGWDPVSPDVVHAPPKDVALVAKAFPNLTIIAAHMGGLNRYDESEKYLAGIPNVYLDTAMSSVYCNPEQFERLIRKHGIDRVLFATDCPWSTPEAELALLNRTGLTKEEKEKIMYKNACRLLKLKV</sequence>
<gene>
    <name evidence="3" type="ORF">H8705_03360</name>
</gene>
<evidence type="ECO:0000313" key="4">
    <source>
        <dbReference type="Proteomes" id="UP000623678"/>
    </source>
</evidence>
<protein>
    <submittedName>
        <fullName evidence="3">Amidohydrolase</fullName>
    </submittedName>
</protein>
<dbReference type="Gene3D" id="3.20.20.140">
    <property type="entry name" value="Metal-dependent hydrolases"/>
    <property type="match status" value="1"/>
</dbReference>
<evidence type="ECO:0000313" key="3">
    <source>
        <dbReference type="EMBL" id="MBC8584614.1"/>
    </source>
</evidence>
<dbReference type="GO" id="GO:0005737">
    <property type="term" value="C:cytoplasm"/>
    <property type="evidence" value="ECO:0007669"/>
    <property type="project" value="TreeGrafter"/>
</dbReference>
<feature type="domain" description="Amidohydrolase-related" evidence="2">
    <location>
        <begin position="3"/>
        <end position="264"/>
    </location>
</feature>
<organism evidence="3 4">
    <name type="scientific">Youxingia wuxianensis</name>
    <dbReference type="NCBI Taxonomy" id="2763678"/>
    <lineage>
        <taxon>Bacteria</taxon>
        <taxon>Bacillati</taxon>
        <taxon>Bacillota</taxon>
        <taxon>Clostridia</taxon>
        <taxon>Eubacteriales</taxon>
        <taxon>Oscillospiraceae</taxon>
        <taxon>Youxingia</taxon>
    </lineage>
</organism>
<comment type="caution">
    <text evidence="3">The sequence shown here is derived from an EMBL/GenBank/DDBJ whole genome shotgun (WGS) entry which is preliminary data.</text>
</comment>
<dbReference type="GO" id="GO:0016787">
    <property type="term" value="F:hydrolase activity"/>
    <property type="evidence" value="ECO:0007669"/>
    <property type="project" value="InterPro"/>
</dbReference>
<dbReference type="InterPro" id="IPR032465">
    <property type="entry name" value="ACMSD"/>
</dbReference>
<dbReference type="Proteomes" id="UP000623678">
    <property type="component" value="Unassembled WGS sequence"/>
</dbReference>
<dbReference type="EMBL" id="JACRTD010000002">
    <property type="protein sequence ID" value="MBC8584614.1"/>
    <property type="molecule type" value="Genomic_DNA"/>
</dbReference>
<dbReference type="SUPFAM" id="SSF51556">
    <property type="entry name" value="Metallo-dependent hydrolases"/>
    <property type="match status" value="1"/>
</dbReference>
<name>A0A926EQD5_9FIRM</name>
<dbReference type="AlphaFoldDB" id="A0A926EQD5"/>
<keyword evidence="1" id="KW-0456">Lyase</keyword>
<keyword evidence="4" id="KW-1185">Reference proteome</keyword>
<dbReference type="GO" id="GO:0019748">
    <property type="term" value="P:secondary metabolic process"/>
    <property type="evidence" value="ECO:0007669"/>
    <property type="project" value="TreeGrafter"/>
</dbReference>
<dbReference type="GO" id="GO:0016831">
    <property type="term" value="F:carboxy-lyase activity"/>
    <property type="evidence" value="ECO:0007669"/>
    <property type="project" value="InterPro"/>
</dbReference>
<dbReference type="RefSeq" id="WP_262394439.1">
    <property type="nucleotide sequence ID" value="NZ_JACRTD010000002.1"/>
</dbReference>